<dbReference type="EMBL" id="ML179705">
    <property type="protein sequence ID" value="THU82833.1"/>
    <property type="molecule type" value="Genomic_DNA"/>
</dbReference>
<comment type="pathway">
    <text evidence="2">Secondary metabolite biosynthesis.</text>
</comment>
<dbReference type="PANTHER" id="PTHR46300:SF7">
    <property type="entry name" value="P450, PUTATIVE (EUROFUNG)-RELATED"/>
    <property type="match status" value="1"/>
</dbReference>
<evidence type="ECO:0000313" key="11">
    <source>
        <dbReference type="EMBL" id="THU82833.1"/>
    </source>
</evidence>
<keyword evidence="4 9" id="KW-0349">Heme</keyword>
<dbReference type="AlphaFoldDB" id="A0A4S8L3D5"/>
<dbReference type="Proteomes" id="UP000297245">
    <property type="component" value="Unassembled WGS sequence"/>
</dbReference>
<gene>
    <name evidence="11" type="ORF">K435DRAFT_871929</name>
</gene>
<feature type="binding site" description="axial binding residue" evidence="9">
    <location>
        <position position="433"/>
    </location>
    <ligand>
        <name>heme</name>
        <dbReference type="ChEBI" id="CHEBI:30413"/>
    </ligand>
    <ligandPart>
        <name>Fe</name>
        <dbReference type="ChEBI" id="CHEBI:18248"/>
    </ligandPart>
</feature>
<reference evidence="11 12" key="1">
    <citation type="journal article" date="2019" name="Nat. Ecol. Evol.">
        <title>Megaphylogeny resolves global patterns of mushroom evolution.</title>
        <authorList>
            <person name="Varga T."/>
            <person name="Krizsan K."/>
            <person name="Foldi C."/>
            <person name="Dima B."/>
            <person name="Sanchez-Garcia M."/>
            <person name="Sanchez-Ramirez S."/>
            <person name="Szollosi G.J."/>
            <person name="Szarkandi J.G."/>
            <person name="Papp V."/>
            <person name="Albert L."/>
            <person name="Andreopoulos W."/>
            <person name="Angelini C."/>
            <person name="Antonin V."/>
            <person name="Barry K.W."/>
            <person name="Bougher N.L."/>
            <person name="Buchanan P."/>
            <person name="Buyck B."/>
            <person name="Bense V."/>
            <person name="Catcheside P."/>
            <person name="Chovatia M."/>
            <person name="Cooper J."/>
            <person name="Damon W."/>
            <person name="Desjardin D."/>
            <person name="Finy P."/>
            <person name="Geml J."/>
            <person name="Haridas S."/>
            <person name="Hughes K."/>
            <person name="Justo A."/>
            <person name="Karasinski D."/>
            <person name="Kautmanova I."/>
            <person name="Kiss B."/>
            <person name="Kocsube S."/>
            <person name="Kotiranta H."/>
            <person name="LaButti K.M."/>
            <person name="Lechner B.E."/>
            <person name="Liimatainen K."/>
            <person name="Lipzen A."/>
            <person name="Lukacs Z."/>
            <person name="Mihaltcheva S."/>
            <person name="Morgado L.N."/>
            <person name="Niskanen T."/>
            <person name="Noordeloos M.E."/>
            <person name="Ohm R.A."/>
            <person name="Ortiz-Santana B."/>
            <person name="Ovrebo C."/>
            <person name="Racz N."/>
            <person name="Riley R."/>
            <person name="Savchenko A."/>
            <person name="Shiryaev A."/>
            <person name="Soop K."/>
            <person name="Spirin V."/>
            <person name="Szebenyi C."/>
            <person name="Tomsovsky M."/>
            <person name="Tulloss R.E."/>
            <person name="Uehling J."/>
            <person name="Grigoriev I.V."/>
            <person name="Vagvolgyi C."/>
            <person name="Papp T."/>
            <person name="Martin F.M."/>
            <person name="Miettinen O."/>
            <person name="Hibbett D.S."/>
            <person name="Nagy L.G."/>
        </authorList>
    </citation>
    <scope>NUCLEOTIDE SEQUENCE [LARGE SCALE GENOMIC DNA]</scope>
    <source>
        <strain evidence="11 12">CBS 962.96</strain>
    </source>
</reference>
<keyword evidence="8 10" id="KW-0503">Monooxygenase</keyword>
<evidence type="ECO:0000256" key="7">
    <source>
        <dbReference type="ARBA" id="ARBA00023004"/>
    </source>
</evidence>
<dbReference type="SUPFAM" id="SSF48264">
    <property type="entry name" value="Cytochrome P450"/>
    <property type="match status" value="1"/>
</dbReference>
<dbReference type="PANTHER" id="PTHR46300">
    <property type="entry name" value="P450, PUTATIVE (EUROFUNG)-RELATED-RELATED"/>
    <property type="match status" value="1"/>
</dbReference>
<dbReference type="GO" id="GO:0005506">
    <property type="term" value="F:iron ion binding"/>
    <property type="evidence" value="ECO:0007669"/>
    <property type="project" value="InterPro"/>
</dbReference>
<organism evidence="11 12">
    <name type="scientific">Dendrothele bispora (strain CBS 962.96)</name>
    <dbReference type="NCBI Taxonomy" id="1314807"/>
    <lineage>
        <taxon>Eukaryota</taxon>
        <taxon>Fungi</taxon>
        <taxon>Dikarya</taxon>
        <taxon>Basidiomycota</taxon>
        <taxon>Agaricomycotina</taxon>
        <taxon>Agaricomycetes</taxon>
        <taxon>Agaricomycetidae</taxon>
        <taxon>Agaricales</taxon>
        <taxon>Agaricales incertae sedis</taxon>
        <taxon>Dendrothele</taxon>
    </lineage>
</organism>
<dbReference type="GO" id="GO:0004497">
    <property type="term" value="F:monooxygenase activity"/>
    <property type="evidence" value="ECO:0007669"/>
    <property type="project" value="UniProtKB-KW"/>
</dbReference>
<evidence type="ECO:0000256" key="2">
    <source>
        <dbReference type="ARBA" id="ARBA00005179"/>
    </source>
</evidence>
<dbReference type="PROSITE" id="PS00086">
    <property type="entry name" value="CYTOCHROME_P450"/>
    <property type="match status" value="1"/>
</dbReference>
<evidence type="ECO:0000256" key="3">
    <source>
        <dbReference type="ARBA" id="ARBA00010617"/>
    </source>
</evidence>
<dbReference type="GO" id="GO:0020037">
    <property type="term" value="F:heme binding"/>
    <property type="evidence" value="ECO:0007669"/>
    <property type="project" value="InterPro"/>
</dbReference>
<evidence type="ECO:0000256" key="10">
    <source>
        <dbReference type="RuleBase" id="RU000461"/>
    </source>
</evidence>
<sequence>MIFQLSLFDYILFSWGIYLIFRLSQRKNRFPLPPGPRGYPLIGNLLDLPSSHEWLTWAKLGEKWGDLISLSVFGNTIIVINSYAQAVKMLNEKSGTYSERPHVPMASEVCEFGDTMGLLPNDRRLRSYRRLFQSGLGTSAGIKNFYPQEEHLAKLFIRRLIKTPDNLIDHCFHHSGAIILRIAYGYNVKESNDPMIDISMQAMDHFSKASSQSGFLVNQAPFLMKVPDWFPGTGWKTIGKQWAKTLRAMEEAPFDFAKKQLINGQAKDCFVTDWLGNDLSPQEEKDLKHAAGSMFGGGAETTAITVHAFVLMMCSYPEIQKSLQREIDNAIGQDRLPNFSDQDNLPILDATLKEVKRFHTVVPSGLPHCTFVDDIHNGMFIPGGSVILPNAWKMAHDPSVYKDPMVFDPARFLEPRCEQNPNDYIFGFGRRLCPGRLLADASIFITTAMILFAFDISPSNGEPPAYGNLSGLISRVQPFDCKITPRKETLKLNAMLE</sequence>
<dbReference type="Gene3D" id="1.10.630.10">
    <property type="entry name" value="Cytochrome P450"/>
    <property type="match status" value="1"/>
</dbReference>
<dbReference type="InterPro" id="IPR036396">
    <property type="entry name" value="Cyt_P450_sf"/>
</dbReference>
<keyword evidence="6 10" id="KW-0560">Oxidoreductase</keyword>
<comment type="similarity">
    <text evidence="3 10">Belongs to the cytochrome P450 family.</text>
</comment>
<proteinExistence type="inferred from homology"/>
<protein>
    <submittedName>
        <fullName evidence="11">Cytochrome P450</fullName>
    </submittedName>
</protein>
<dbReference type="InterPro" id="IPR017972">
    <property type="entry name" value="Cyt_P450_CS"/>
</dbReference>
<evidence type="ECO:0000313" key="12">
    <source>
        <dbReference type="Proteomes" id="UP000297245"/>
    </source>
</evidence>
<dbReference type="CDD" id="cd11065">
    <property type="entry name" value="CYP64-like"/>
    <property type="match status" value="1"/>
</dbReference>
<evidence type="ECO:0000256" key="4">
    <source>
        <dbReference type="ARBA" id="ARBA00022617"/>
    </source>
</evidence>
<dbReference type="Pfam" id="PF00067">
    <property type="entry name" value="p450"/>
    <property type="match status" value="1"/>
</dbReference>
<dbReference type="PRINTS" id="PR00463">
    <property type="entry name" value="EP450I"/>
</dbReference>
<dbReference type="InterPro" id="IPR001128">
    <property type="entry name" value="Cyt_P450"/>
</dbReference>
<keyword evidence="5 9" id="KW-0479">Metal-binding</keyword>
<evidence type="ECO:0000256" key="5">
    <source>
        <dbReference type="ARBA" id="ARBA00022723"/>
    </source>
</evidence>
<evidence type="ECO:0000256" key="1">
    <source>
        <dbReference type="ARBA" id="ARBA00001971"/>
    </source>
</evidence>
<comment type="cofactor">
    <cofactor evidence="1 9">
        <name>heme</name>
        <dbReference type="ChEBI" id="CHEBI:30413"/>
    </cofactor>
</comment>
<keyword evidence="12" id="KW-1185">Reference proteome</keyword>
<dbReference type="OrthoDB" id="2789670at2759"/>
<dbReference type="PRINTS" id="PR00385">
    <property type="entry name" value="P450"/>
</dbReference>
<evidence type="ECO:0000256" key="9">
    <source>
        <dbReference type="PIRSR" id="PIRSR602401-1"/>
    </source>
</evidence>
<name>A0A4S8L3D5_DENBC</name>
<dbReference type="GO" id="GO:0016705">
    <property type="term" value="F:oxidoreductase activity, acting on paired donors, with incorporation or reduction of molecular oxygen"/>
    <property type="evidence" value="ECO:0007669"/>
    <property type="project" value="InterPro"/>
</dbReference>
<evidence type="ECO:0000256" key="8">
    <source>
        <dbReference type="ARBA" id="ARBA00023033"/>
    </source>
</evidence>
<evidence type="ECO:0000256" key="6">
    <source>
        <dbReference type="ARBA" id="ARBA00023002"/>
    </source>
</evidence>
<dbReference type="InterPro" id="IPR002401">
    <property type="entry name" value="Cyt_P450_E_grp-I"/>
</dbReference>
<accession>A0A4S8L3D5</accession>
<keyword evidence="7 9" id="KW-0408">Iron</keyword>
<dbReference type="InterPro" id="IPR050364">
    <property type="entry name" value="Cytochrome_P450_fung"/>
</dbReference>